<accession>A0ABD2PPR2</accession>
<dbReference type="InterPro" id="IPR047575">
    <property type="entry name" value="Sm"/>
</dbReference>
<evidence type="ECO:0000256" key="5">
    <source>
        <dbReference type="ARBA" id="ARBA00022884"/>
    </source>
</evidence>
<comment type="similarity">
    <text evidence="2">Belongs to the snRNP Sm proteins family.</text>
</comment>
<evidence type="ECO:0000256" key="3">
    <source>
        <dbReference type="ARBA" id="ARBA00022664"/>
    </source>
</evidence>
<dbReference type="Gene3D" id="2.30.30.100">
    <property type="match status" value="1"/>
</dbReference>
<evidence type="ECO:0000256" key="2">
    <source>
        <dbReference type="ARBA" id="ARBA00006850"/>
    </source>
</evidence>
<evidence type="ECO:0000256" key="7">
    <source>
        <dbReference type="ARBA" id="ARBA00023242"/>
    </source>
</evidence>
<dbReference type="PROSITE" id="PS52002">
    <property type="entry name" value="SM"/>
    <property type="match status" value="1"/>
</dbReference>
<protein>
    <submittedName>
        <fullName evidence="10">N(Alpha)-acetyltransferase 38, NatC auxiliary</fullName>
    </submittedName>
</protein>
<dbReference type="AlphaFoldDB" id="A0ABD2PPR2"/>
<comment type="caution">
    <text evidence="10">The sequence shown here is derived from an EMBL/GenBank/DDBJ whole genome shotgun (WGS) entry which is preliminary data.</text>
</comment>
<dbReference type="PANTHER" id="PTHR15588:SF9">
    <property type="entry name" value="U6 SNRNA-ASSOCIATED SM-LIKE PROTEIN LSM8"/>
    <property type="match status" value="1"/>
</dbReference>
<dbReference type="InterPro" id="IPR034103">
    <property type="entry name" value="Lsm8"/>
</dbReference>
<dbReference type="PANTHER" id="PTHR15588">
    <property type="entry name" value="LSM1"/>
    <property type="match status" value="1"/>
</dbReference>
<dbReference type="InterPro" id="IPR044642">
    <property type="entry name" value="PTHR15588"/>
</dbReference>
<keyword evidence="8" id="KW-0687">Ribonucleoprotein</keyword>
<dbReference type="SMART" id="SM00651">
    <property type="entry name" value="Sm"/>
    <property type="match status" value="1"/>
</dbReference>
<evidence type="ECO:0000256" key="6">
    <source>
        <dbReference type="ARBA" id="ARBA00023187"/>
    </source>
</evidence>
<evidence type="ECO:0000313" key="10">
    <source>
        <dbReference type="EMBL" id="KAL3309480.1"/>
    </source>
</evidence>
<evidence type="ECO:0000256" key="1">
    <source>
        <dbReference type="ARBA" id="ARBA00004123"/>
    </source>
</evidence>
<dbReference type="GO" id="GO:0003723">
    <property type="term" value="F:RNA binding"/>
    <property type="evidence" value="ECO:0007669"/>
    <property type="project" value="UniProtKB-KW"/>
</dbReference>
<evidence type="ECO:0000256" key="4">
    <source>
        <dbReference type="ARBA" id="ARBA00022728"/>
    </source>
</evidence>
<comment type="subcellular location">
    <subcellularLocation>
        <location evidence="1">Nucleus</location>
    </subcellularLocation>
</comment>
<proteinExistence type="inferred from homology"/>
<dbReference type="GO" id="GO:0006397">
    <property type="term" value="P:mRNA processing"/>
    <property type="evidence" value="ECO:0007669"/>
    <property type="project" value="UniProtKB-KW"/>
</dbReference>
<evidence type="ECO:0000259" key="9">
    <source>
        <dbReference type="PROSITE" id="PS52002"/>
    </source>
</evidence>
<dbReference type="GO" id="GO:0008380">
    <property type="term" value="P:RNA splicing"/>
    <property type="evidence" value="ECO:0007669"/>
    <property type="project" value="UniProtKB-KW"/>
</dbReference>
<evidence type="ECO:0000313" key="11">
    <source>
        <dbReference type="Proteomes" id="UP001626550"/>
    </source>
</evidence>
<dbReference type="Pfam" id="PF01423">
    <property type="entry name" value="LSM"/>
    <property type="match status" value="1"/>
</dbReference>
<dbReference type="SUPFAM" id="SSF50182">
    <property type="entry name" value="Sm-like ribonucleoproteins"/>
    <property type="match status" value="1"/>
</dbReference>
<organism evidence="10 11">
    <name type="scientific">Cichlidogyrus casuarinus</name>
    <dbReference type="NCBI Taxonomy" id="1844966"/>
    <lineage>
        <taxon>Eukaryota</taxon>
        <taxon>Metazoa</taxon>
        <taxon>Spiralia</taxon>
        <taxon>Lophotrochozoa</taxon>
        <taxon>Platyhelminthes</taxon>
        <taxon>Monogenea</taxon>
        <taxon>Monopisthocotylea</taxon>
        <taxon>Dactylogyridea</taxon>
        <taxon>Ancyrocephalidae</taxon>
        <taxon>Cichlidogyrus</taxon>
    </lineage>
</organism>
<keyword evidence="7" id="KW-0539">Nucleus</keyword>
<feature type="domain" description="Sm" evidence="9">
    <location>
        <begin position="637"/>
        <end position="713"/>
    </location>
</feature>
<keyword evidence="3" id="KW-0507">mRNA processing</keyword>
<dbReference type="CDD" id="cd01727">
    <property type="entry name" value="LSm8"/>
    <property type="match status" value="1"/>
</dbReference>
<name>A0ABD2PPR2_9PLAT</name>
<keyword evidence="5" id="KW-0694">RNA-binding</keyword>
<dbReference type="InterPro" id="IPR001163">
    <property type="entry name" value="Sm_dom_euk/arc"/>
</dbReference>
<keyword evidence="4" id="KW-0747">Spliceosome</keyword>
<reference evidence="10 11" key="1">
    <citation type="submission" date="2024-11" db="EMBL/GenBank/DDBJ databases">
        <title>Adaptive evolution of stress response genes in parasites aligns with host niche diversity.</title>
        <authorList>
            <person name="Hahn C."/>
            <person name="Resl P."/>
        </authorList>
    </citation>
    <scope>NUCLEOTIDE SEQUENCE [LARGE SCALE GENOMIC DNA]</scope>
    <source>
        <strain evidence="10">EGGRZ-B1_66</strain>
        <tissue evidence="10">Body</tissue>
    </source>
</reference>
<dbReference type="EMBL" id="JBJKFK010003869">
    <property type="protein sequence ID" value="KAL3309480.1"/>
    <property type="molecule type" value="Genomic_DNA"/>
</dbReference>
<dbReference type="Gene3D" id="1.25.40.10">
    <property type="entry name" value="Tetratricopeptide repeat domain"/>
    <property type="match status" value="1"/>
</dbReference>
<keyword evidence="11" id="KW-1185">Reference proteome</keyword>
<dbReference type="InterPro" id="IPR010920">
    <property type="entry name" value="LSM_dom_sf"/>
</dbReference>
<sequence length="736" mass="84453">MYARLLQCWSVYGRIHRNIQHVSHRFNASESVAPCRSLSKYENAKDYDQLRFYEKRLNQYLHSNEHNLEKRKFGDLIAAESSDRLVFHEDLAQVKDSRKALDIIEEEEPIKGVDSHHRLNKDGKYHPSTWYYGKVKKLIADDRLEDALEFLYKRMLEKDRILPTRHFFHKLLDGCIKRGDICAEEIARINKKHMMHTPMLKAGHSIDEKRAWKTVFSTQEELIKEPYKRTLSLWNKLRYLNIPLSLVSCNALLTSLAQAGDITSCLRAIDEWLQHGLAGQKTPFTLEKPPNFDEGSEDPTQVAVDAQFRPDCISFNACVTALCNSKLSSIRNEDLLLFLRLWHTLLPIMKGNLKVSTYTTIAAFLSQSQQQSCSSKLSIEKIPASFHKMRFKSDVMSPQNLTSAAVQKRLTPRNNAPQVTAVALSAPARNSLVVQDLSQFDLTTETHAFSSPVNLMQLQDCVSITVNLPDLVTSHNLQPWQKLTLFGGLRGFLSMVPFPKTPVKENLQLFNKLVRLLPPITDAKYSNSFDLFEMEILQQLNNMKLVPDLILLNHEPPPLQMFASLFYSFKTKLHLSQATYILQKMHHHGVKPDKRMIFDLELLLNRQKKKKHGLDPANSRSKYFLKEYSDFKRTYQQMASELESFLNRTVNVITSDGRCIVGTFHGMDNMINLILTNSHERVFSPTDGVERVPLGLNIIRGQNVACVGEIEENMDRRIDFANLKADPILPIHHTSA</sequence>
<dbReference type="InterPro" id="IPR011990">
    <property type="entry name" value="TPR-like_helical_dom_sf"/>
</dbReference>
<keyword evidence="6" id="KW-0508">mRNA splicing</keyword>
<gene>
    <name evidence="10" type="primary">NAA38</name>
    <name evidence="10" type="ORF">Ciccas_011973</name>
</gene>
<evidence type="ECO:0000256" key="8">
    <source>
        <dbReference type="ARBA" id="ARBA00023274"/>
    </source>
</evidence>
<dbReference type="GO" id="GO:0005681">
    <property type="term" value="C:spliceosomal complex"/>
    <property type="evidence" value="ECO:0007669"/>
    <property type="project" value="UniProtKB-KW"/>
</dbReference>
<dbReference type="FunFam" id="2.30.30.100:FF:000027">
    <property type="entry name" value="U6 snRNA-associated Sm-like protein LSm8"/>
    <property type="match status" value="1"/>
</dbReference>
<dbReference type="Proteomes" id="UP001626550">
    <property type="component" value="Unassembled WGS sequence"/>
</dbReference>